<protein>
    <submittedName>
        <fullName evidence="3">RND family efflux transporter, MFP subunit</fullName>
    </submittedName>
</protein>
<dbReference type="Gene3D" id="1.10.287.470">
    <property type="entry name" value="Helix hairpin bin"/>
    <property type="match status" value="1"/>
</dbReference>
<organism evidence="3 4">
    <name type="scientific">Gemmobacter aquatilis</name>
    <dbReference type="NCBI Taxonomy" id="933059"/>
    <lineage>
        <taxon>Bacteria</taxon>
        <taxon>Pseudomonadati</taxon>
        <taxon>Pseudomonadota</taxon>
        <taxon>Alphaproteobacteria</taxon>
        <taxon>Rhodobacterales</taxon>
        <taxon>Paracoccaceae</taxon>
        <taxon>Gemmobacter</taxon>
    </lineage>
</organism>
<reference evidence="3 4" key="1">
    <citation type="submission" date="2016-10" db="EMBL/GenBank/DDBJ databases">
        <authorList>
            <person name="de Groot N.N."/>
        </authorList>
    </citation>
    <scope>NUCLEOTIDE SEQUENCE [LARGE SCALE GENOMIC DNA]</scope>
    <source>
        <strain evidence="3 4">DSM 3857</strain>
    </source>
</reference>
<evidence type="ECO:0000256" key="1">
    <source>
        <dbReference type="ARBA" id="ARBA00009477"/>
    </source>
</evidence>
<dbReference type="Gene3D" id="2.40.420.20">
    <property type="match status" value="1"/>
</dbReference>
<gene>
    <name evidence="3" type="ORF">SAMN04488103_10835</name>
</gene>
<dbReference type="Gene3D" id="2.40.50.100">
    <property type="match status" value="1"/>
</dbReference>
<dbReference type="EMBL" id="FOCE01000008">
    <property type="protein sequence ID" value="SEN81409.1"/>
    <property type="molecule type" value="Genomic_DNA"/>
</dbReference>
<feature type="chain" id="PRO_5011714904" evidence="2">
    <location>
        <begin position="23"/>
        <end position="352"/>
    </location>
</feature>
<evidence type="ECO:0000313" key="3">
    <source>
        <dbReference type="EMBL" id="SEN81409.1"/>
    </source>
</evidence>
<comment type="similarity">
    <text evidence="1">Belongs to the membrane fusion protein (MFP) (TC 8.A.1) family.</text>
</comment>
<dbReference type="Proteomes" id="UP000198761">
    <property type="component" value="Unassembled WGS sequence"/>
</dbReference>
<dbReference type="RefSeq" id="WP_091302299.1">
    <property type="nucleotide sequence ID" value="NZ_FOCE01000008.1"/>
</dbReference>
<dbReference type="InterPro" id="IPR006143">
    <property type="entry name" value="RND_pump_MFP"/>
</dbReference>
<dbReference type="AlphaFoldDB" id="A0A1H8JL63"/>
<keyword evidence="2" id="KW-0732">Signal</keyword>
<dbReference type="NCBIfam" id="TIGR01730">
    <property type="entry name" value="RND_mfp"/>
    <property type="match status" value="1"/>
</dbReference>
<feature type="signal peptide" evidence="2">
    <location>
        <begin position="1"/>
        <end position="22"/>
    </location>
</feature>
<sequence length="352" mass="35852">MTRWTAARALPLLALLALPVSAQEAPPPRPVVSELVTEGPLRQRSFAGQIEAEVSAVLAFQTLGRVATLPVAAGDRVAEGQVLATLDQVTLAEDVEAAQAALAGARASAQLAAQTLTRTQELSRRGVSAEAQLEAAQSARDTAAAQVLSAEAALAQAEDAARFGVLTAPMAGIVLSTSVTPGTVVSPGTPVLQLAGLTGREAVIDVPAEYLALLAPDAEFTLRGHGDDQGPITGKLKLVEPTADPGTRSRRLRLTLGEIPAAYRLGSLITATLAGVPEGVVTLPATAVFGPAEAPQVWRVGEGRAVAAVPVVLGEPLGDRVVVTGGIAPGEEIVVKGVHSLTPGQIVGGRIE</sequence>
<dbReference type="PANTHER" id="PTHR30469:SF15">
    <property type="entry name" value="HLYD FAMILY OF SECRETION PROTEINS"/>
    <property type="match status" value="1"/>
</dbReference>
<keyword evidence="4" id="KW-1185">Reference proteome</keyword>
<proteinExistence type="inferred from homology"/>
<dbReference type="GO" id="GO:1990281">
    <property type="term" value="C:efflux pump complex"/>
    <property type="evidence" value="ECO:0007669"/>
    <property type="project" value="TreeGrafter"/>
</dbReference>
<dbReference type="SUPFAM" id="SSF111369">
    <property type="entry name" value="HlyD-like secretion proteins"/>
    <property type="match status" value="1"/>
</dbReference>
<evidence type="ECO:0000313" key="4">
    <source>
        <dbReference type="Proteomes" id="UP000198761"/>
    </source>
</evidence>
<dbReference type="OrthoDB" id="9813967at2"/>
<accession>A0A1H8JL63</accession>
<evidence type="ECO:0000256" key="2">
    <source>
        <dbReference type="SAM" id="SignalP"/>
    </source>
</evidence>
<dbReference type="Gene3D" id="2.40.30.170">
    <property type="match status" value="1"/>
</dbReference>
<dbReference type="PANTHER" id="PTHR30469">
    <property type="entry name" value="MULTIDRUG RESISTANCE PROTEIN MDTA"/>
    <property type="match status" value="1"/>
</dbReference>
<dbReference type="GO" id="GO:0015562">
    <property type="term" value="F:efflux transmembrane transporter activity"/>
    <property type="evidence" value="ECO:0007669"/>
    <property type="project" value="TreeGrafter"/>
</dbReference>
<dbReference type="STRING" id="933059.SAMN04488103_10835"/>
<name>A0A1H8JL63_9RHOB</name>